<dbReference type="EMBL" id="JAHLJV010000093">
    <property type="protein sequence ID" value="KAK1573382.1"/>
    <property type="molecule type" value="Genomic_DNA"/>
</dbReference>
<reference evidence="1" key="1">
    <citation type="submission" date="2021-06" db="EMBL/GenBank/DDBJ databases">
        <title>Comparative genomics, transcriptomics and evolutionary studies reveal genomic signatures of adaptation to plant cell wall in hemibiotrophic fungi.</title>
        <authorList>
            <consortium name="DOE Joint Genome Institute"/>
            <person name="Baroncelli R."/>
            <person name="Diaz J.F."/>
            <person name="Benocci T."/>
            <person name="Peng M."/>
            <person name="Battaglia E."/>
            <person name="Haridas S."/>
            <person name="Andreopoulos W."/>
            <person name="Labutti K."/>
            <person name="Pangilinan J."/>
            <person name="Floch G.L."/>
            <person name="Makela M.R."/>
            <person name="Henrissat B."/>
            <person name="Grigoriev I.V."/>
            <person name="Crouch J.A."/>
            <person name="De Vries R.P."/>
            <person name="Sukno S.A."/>
            <person name="Thon M.R."/>
        </authorList>
    </citation>
    <scope>NUCLEOTIDE SEQUENCE</scope>
    <source>
        <strain evidence="1">CBS 125086</strain>
    </source>
</reference>
<dbReference type="RefSeq" id="XP_060409014.1">
    <property type="nucleotide sequence ID" value="XM_060553109.1"/>
</dbReference>
<dbReference type="AlphaFoldDB" id="A0AAD8PNH8"/>
<protein>
    <submittedName>
        <fullName evidence="1">Uncharacterized protein</fullName>
    </submittedName>
</protein>
<sequence length="162" mass="17890">MSANLRSQTCPTLQAPSCIPQPLSLMGCSMIKYASIVSNDRQFAYCCVSDCAATGFVTNRNTMTLLIESSRATPLDSVVTNRGDGLPRRSDSHVPVPSFATTLWRVELNQMSMISLWTLSAVPAKSQSCSCFSNQVFSRLPKFKPFRYIHLLYCFGDSDGLK</sequence>
<evidence type="ECO:0000313" key="1">
    <source>
        <dbReference type="EMBL" id="KAK1573382.1"/>
    </source>
</evidence>
<dbReference type="GeneID" id="85437349"/>
<keyword evidence="2" id="KW-1185">Reference proteome</keyword>
<dbReference type="PROSITE" id="PS51257">
    <property type="entry name" value="PROKAR_LIPOPROTEIN"/>
    <property type="match status" value="1"/>
</dbReference>
<gene>
    <name evidence="1" type="ORF">LY79DRAFT_413372</name>
</gene>
<proteinExistence type="predicted"/>
<dbReference type="Proteomes" id="UP001230504">
    <property type="component" value="Unassembled WGS sequence"/>
</dbReference>
<organism evidence="1 2">
    <name type="scientific">Colletotrichum navitas</name>
    <dbReference type="NCBI Taxonomy" id="681940"/>
    <lineage>
        <taxon>Eukaryota</taxon>
        <taxon>Fungi</taxon>
        <taxon>Dikarya</taxon>
        <taxon>Ascomycota</taxon>
        <taxon>Pezizomycotina</taxon>
        <taxon>Sordariomycetes</taxon>
        <taxon>Hypocreomycetidae</taxon>
        <taxon>Glomerellales</taxon>
        <taxon>Glomerellaceae</taxon>
        <taxon>Colletotrichum</taxon>
        <taxon>Colletotrichum graminicola species complex</taxon>
    </lineage>
</organism>
<comment type="caution">
    <text evidence="1">The sequence shown here is derived from an EMBL/GenBank/DDBJ whole genome shotgun (WGS) entry which is preliminary data.</text>
</comment>
<evidence type="ECO:0000313" key="2">
    <source>
        <dbReference type="Proteomes" id="UP001230504"/>
    </source>
</evidence>
<name>A0AAD8PNH8_9PEZI</name>
<accession>A0AAD8PNH8</accession>